<gene>
    <name evidence="3" type="ORF">QO005_002306</name>
</gene>
<dbReference type="Proteomes" id="UP001235269">
    <property type="component" value="Unassembled WGS sequence"/>
</dbReference>
<feature type="transmembrane region" description="Helical" evidence="1">
    <location>
        <begin position="14"/>
        <end position="37"/>
    </location>
</feature>
<sequence>MSDLPTPSSASRRLVGRISAICLLALAAAYGIGGSMIEYAFASDPLGPRVFPVALAVVLAGLSLFYLKSPGWAEGFPSGTLLLRILSVPALLVVSVLLFEPAGFAVSVFVLTFGTGIIFGAPWLKSLIGAAGHAALWWVVFSLLLEVYLPAGNWFG</sequence>
<dbReference type="Pfam" id="PF07331">
    <property type="entry name" value="TctB"/>
    <property type="match status" value="1"/>
</dbReference>
<comment type="caution">
    <text evidence="3">The sequence shown here is derived from an EMBL/GenBank/DDBJ whole genome shotgun (WGS) entry which is preliminary data.</text>
</comment>
<feature type="transmembrane region" description="Helical" evidence="1">
    <location>
        <begin position="104"/>
        <end position="124"/>
    </location>
</feature>
<keyword evidence="4" id="KW-1185">Reference proteome</keyword>
<feature type="domain" description="DUF1468" evidence="2">
    <location>
        <begin position="18"/>
        <end position="150"/>
    </location>
</feature>
<reference evidence="3 4" key="1">
    <citation type="submission" date="2023-07" db="EMBL/GenBank/DDBJ databases">
        <title>Genomic Encyclopedia of Type Strains, Phase IV (KMG-IV): sequencing the most valuable type-strain genomes for metagenomic binning, comparative biology and taxonomic classification.</title>
        <authorList>
            <person name="Goeker M."/>
        </authorList>
    </citation>
    <scope>NUCLEOTIDE SEQUENCE [LARGE SCALE GENOMIC DNA]</scope>
    <source>
        <strain evidence="3 4">DSM 100301</strain>
    </source>
</reference>
<feature type="transmembrane region" description="Helical" evidence="1">
    <location>
        <begin position="79"/>
        <end position="98"/>
    </location>
</feature>
<organism evidence="3 4">
    <name type="scientific">Rhizobium paknamense</name>
    <dbReference type="NCBI Taxonomy" id="1206817"/>
    <lineage>
        <taxon>Bacteria</taxon>
        <taxon>Pseudomonadati</taxon>
        <taxon>Pseudomonadota</taxon>
        <taxon>Alphaproteobacteria</taxon>
        <taxon>Hyphomicrobiales</taxon>
        <taxon>Rhizobiaceae</taxon>
        <taxon>Rhizobium/Agrobacterium group</taxon>
        <taxon>Rhizobium</taxon>
    </lineage>
</organism>
<dbReference type="InterPro" id="IPR009936">
    <property type="entry name" value="DUF1468"/>
</dbReference>
<keyword evidence="1" id="KW-1133">Transmembrane helix</keyword>
<evidence type="ECO:0000256" key="1">
    <source>
        <dbReference type="SAM" id="Phobius"/>
    </source>
</evidence>
<feature type="transmembrane region" description="Helical" evidence="1">
    <location>
        <begin position="49"/>
        <end position="67"/>
    </location>
</feature>
<keyword evidence="1" id="KW-0472">Membrane</keyword>
<evidence type="ECO:0000313" key="3">
    <source>
        <dbReference type="EMBL" id="MDQ0455966.1"/>
    </source>
</evidence>
<dbReference type="RefSeq" id="WP_307158167.1">
    <property type="nucleotide sequence ID" value="NZ_JAUSWH010000006.1"/>
</dbReference>
<feature type="transmembrane region" description="Helical" evidence="1">
    <location>
        <begin position="136"/>
        <end position="155"/>
    </location>
</feature>
<name>A0ABU0ICP4_9HYPH</name>
<dbReference type="EMBL" id="JAUSWH010000006">
    <property type="protein sequence ID" value="MDQ0455966.1"/>
    <property type="molecule type" value="Genomic_DNA"/>
</dbReference>
<accession>A0ABU0ICP4</accession>
<protein>
    <submittedName>
        <fullName evidence="3">Tricarboxylic transport membrane protein</fullName>
    </submittedName>
</protein>
<evidence type="ECO:0000259" key="2">
    <source>
        <dbReference type="Pfam" id="PF07331"/>
    </source>
</evidence>
<keyword evidence="1" id="KW-0812">Transmembrane</keyword>
<proteinExistence type="predicted"/>
<evidence type="ECO:0000313" key="4">
    <source>
        <dbReference type="Proteomes" id="UP001235269"/>
    </source>
</evidence>